<protein>
    <recommendedName>
        <fullName evidence="9">ADP,ATP carrier protein</fullName>
    </recommendedName>
</protein>
<keyword evidence="6 9" id="KW-0067">ATP-binding</keyword>
<dbReference type="InterPro" id="IPR004667">
    <property type="entry name" value="ADP_ATP_car_bac_type"/>
</dbReference>
<feature type="transmembrane region" description="Helical" evidence="9">
    <location>
        <begin position="101"/>
        <end position="119"/>
    </location>
</feature>
<dbReference type="GO" id="GO:0005524">
    <property type="term" value="F:ATP binding"/>
    <property type="evidence" value="ECO:0007669"/>
    <property type="project" value="UniProtKB-KW"/>
</dbReference>
<evidence type="ECO:0000256" key="9">
    <source>
        <dbReference type="RuleBase" id="RU363121"/>
    </source>
</evidence>
<feature type="transmembrane region" description="Helical" evidence="9">
    <location>
        <begin position="387"/>
        <end position="405"/>
    </location>
</feature>
<evidence type="ECO:0000256" key="6">
    <source>
        <dbReference type="ARBA" id="ARBA00022840"/>
    </source>
</evidence>
<dbReference type="PANTHER" id="PTHR31187">
    <property type="match status" value="1"/>
</dbReference>
<comment type="similarity">
    <text evidence="2 9">Belongs to the ADP/ATP translocase tlc family.</text>
</comment>
<dbReference type="SUPFAM" id="SSF103473">
    <property type="entry name" value="MFS general substrate transporter"/>
    <property type="match status" value="1"/>
</dbReference>
<accession>A0A7S1FZK9</accession>
<feature type="transmembrane region" description="Helical" evidence="9">
    <location>
        <begin position="411"/>
        <end position="435"/>
    </location>
</feature>
<keyword evidence="7 9" id="KW-1133">Transmembrane helix</keyword>
<feature type="transmembrane region" description="Helical" evidence="9">
    <location>
        <begin position="250"/>
        <end position="272"/>
    </location>
</feature>
<keyword evidence="4 9" id="KW-0812">Transmembrane</keyword>
<organism evidence="11">
    <name type="scientific">Corethron hystrix</name>
    <dbReference type="NCBI Taxonomy" id="216773"/>
    <lineage>
        <taxon>Eukaryota</taxon>
        <taxon>Sar</taxon>
        <taxon>Stramenopiles</taxon>
        <taxon>Ochrophyta</taxon>
        <taxon>Bacillariophyta</taxon>
        <taxon>Coscinodiscophyceae</taxon>
        <taxon>Corethrophycidae</taxon>
        <taxon>Corethrales</taxon>
        <taxon>Corethraceae</taxon>
        <taxon>Corethron</taxon>
    </lineage>
</organism>
<keyword evidence="5 9" id="KW-0547">Nucleotide-binding</keyword>
<dbReference type="InterPro" id="IPR036259">
    <property type="entry name" value="MFS_trans_sf"/>
</dbReference>
<proteinExistence type="inferred from homology"/>
<dbReference type="PANTHER" id="PTHR31187:SF1">
    <property type="entry name" value="ADP,ATP CARRIER PROTEIN 1"/>
    <property type="match status" value="1"/>
</dbReference>
<evidence type="ECO:0000256" key="3">
    <source>
        <dbReference type="ARBA" id="ARBA00022448"/>
    </source>
</evidence>
<evidence type="ECO:0000256" key="7">
    <source>
        <dbReference type="ARBA" id="ARBA00022989"/>
    </source>
</evidence>
<feature type="region of interest" description="Disordered" evidence="10">
    <location>
        <begin position="1"/>
        <end position="21"/>
    </location>
</feature>
<evidence type="ECO:0000256" key="1">
    <source>
        <dbReference type="ARBA" id="ARBA00004141"/>
    </source>
</evidence>
<name>A0A7S1FZK9_9STRA</name>
<dbReference type="EMBL" id="HBFR01036506">
    <property type="protein sequence ID" value="CAD8899384.1"/>
    <property type="molecule type" value="Transcribed_RNA"/>
</dbReference>
<dbReference type="GO" id="GO:0016020">
    <property type="term" value="C:membrane"/>
    <property type="evidence" value="ECO:0007669"/>
    <property type="project" value="UniProtKB-SubCell"/>
</dbReference>
<keyword evidence="8 9" id="KW-0472">Membrane</keyword>
<feature type="compositionally biased region" description="Low complexity" evidence="10">
    <location>
        <begin position="35"/>
        <end position="48"/>
    </location>
</feature>
<feature type="transmembrane region" description="Helical" evidence="9">
    <location>
        <begin position="183"/>
        <end position="211"/>
    </location>
</feature>
<reference evidence="11" key="1">
    <citation type="submission" date="2021-01" db="EMBL/GenBank/DDBJ databases">
        <authorList>
            <person name="Corre E."/>
            <person name="Pelletier E."/>
            <person name="Niang G."/>
            <person name="Scheremetjew M."/>
            <person name="Finn R."/>
            <person name="Kale V."/>
            <person name="Holt S."/>
            <person name="Cochrane G."/>
            <person name="Meng A."/>
            <person name="Brown T."/>
            <person name="Cohen L."/>
        </authorList>
    </citation>
    <scope>NUCLEOTIDE SEQUENCE</scope>
    <source>
        <strain evidence="11">308</strain>
    </source>
</reference>
<feature type="compositionally biased region" description="Polar residues" evidence="10">
    <location>
        <begin position="1"/>
        <end position="11"/>
    </location>
</feature>
<dbReference type="AlphaFoldDB" id="A0A7S1FZK9"/>
<evidence type="ECO:0000256" key="2">
    <source>
        <dbReference type="ARBA" id="ARBA00007127"/>
    </source>
</evidence>
<feature type="transmembrane region" description="Helical" evidence="9">
    <location>
        <begin position="140"/>
        <end position="163"/>
    </location>
</feature>
<feature type="transmembrane region" description="Helical" evidence="9">
    <location>
        <begin position="223"/>
        <end position="244"/>
    </location>
</feature>
<evidence type="ECO:0000256" key="8">
    <source>
        <dbReference type="ARBA" id="ARBA00023136"/>
    </source>
</evidence>
<gene>
    <name evidence="11" type="ORF">CHYS00102_LOCUS26600</name>
</gene>
<evidence type="ECO:0000313" key="11">
    <source>
        <dbReference type="EMBL" id="CAD8899384.1"/>
    </source>
</evidence>
<dbReference type="Pfam" id="PF03219">
    <property type="entry name" value="TLC"/>
    <property type="match status" value="1"/>
</dbReference>
<feature type="transmembrane region" description="Helical" evidence="9">
    <location>
        <begin position="64"/>
        <end position="81"/>
    </location>
</feature>
<evidence type="ECO:0000256" key="10">
    <source>
        <dbReference type="SAM" id="MobiDB-lite"/>
    </source>
</evidence>
<evidence type="ECO:0000256" key="5">
    <source>
        <dbReference type="ARBA" id="ARBA00022741"/>
    </source>
</evidence>
<comment type="subcellular location">
    <subcellularLocation>
        <location evidence="1 9">Membrane</location>
        <topology evidence="1 9">Multi-pass membrane protein</topology>
    </subcellularLocation>
</comment>
<keyword evidence="3 9" id="KW-0813">Transport</keyword>
<evidence type="ECO:0000256" key="4">
    <source>
        <dbReference type="ARBA" id="ARBA00022692"/>
    </source>
</evidence>
<feature type="region of interest" description="Disordered" evidence="10">
    <location>
        <begin position="34"/>
        <end position="53"/>
    </location>
</feature>
<sequence>MPTASILSTFGGSIDDDTESSSSNLEFVPLLELGSSSSSPRSSSTTNRRSLRHIRRRSLRPPPCFTLGLLLAATLVTFWLLDSLKDALLNLLTDGDLSHHQPTAKICSVVGTVITVAAFERVANVSNVRHGRKRIGGGAAIVRLFYCVVVPYALVFLCFAEAMRRHPSSLDNEFNVSVEVDSWKWTALGYFSFFLIESFCSLSVATFWMYANSTMSIIDARRGYGTIVALGQLGAFSGASLVSFGALGRFGYPVMFIWAFWGCILILSFITFHDRTYGASEYMKSEDDDKNFMIVDLDETASGSASILSTNATAKKTMEGVSMIFNDSYLCHLLGVSCLYEISITVIDYLMKVVGVEHSSAISSSAISADYDAFASLMGHFGQLTNLLSLILSWAGFSTIVRVTGLRRTLLLFPTALVAVTLLALAFPILPVLFVSMAVLKALTYGLHEPAKEILYIPTTPEAKVRAKFWIDVVGARLAKAMGSSIMAYSGNFRRARAFGSLPAAAAGIGLWIVCWRVGRVFEDLTDERRNHEHELLEMDSRGSASSEFMAEALQSPESETSEHEIFFRNNMADAKVRI</sequence>
<dbReference type="GO" id="GO:0005471">
    <property type="term" value="F:ATP:ADP antiporter activity"/>
    <property type="evidence" value="ECO:0007669"/>
    <property type="project" value="InterPro"/>
</dbReference>